<protein>
    <submittedName>
        <fullName evidence="1">(rape) hypothetical protein</fullName>
    </submittedName>
</protein>
<gene>
    <name evidence="1" type="ORF">DARMORV10_C07P36340.1</name>
</gene>
<organism evidence="1">
    <name type="scientific">Brassica napus</name>
    <name type="common">Rape</name>
    <dbReference type="NCBI Taxonomy" id="3708"/>
    <lineage>
        <taxon>Eukaryota</taxon>
        <taxon>Viridiplantae</taxon>
        <taxon>Streptophyta</taxon>
        <taxon>Embryophyta</taxon>
        <taxon>Tracheophyta</taxon>
        <taxon>Spermatophyta</taxon>
        <taxon>Magnoliopsida</taxon>
        <taxon>eudicotyledons</taxon>
        <taxon>Gunneridae</taxon>
        <taxon>Pentapetalae</taxon>
        <taxon>rosids</taxon>
        <taxon>malvids</taxon>
        <taxon>Brassicales</taxon>
        <taxon>Brassicaceae</taxon>
        <taxon>Brassiceae</taxon>
        <taxon>Brassica</taxon>
    </lineage>
</organism>
<dbReference type="Proteomes" id="UP001295469">
    <property type="component" value="Chromosome C07"/>
</dbReference>
<proteinExistence type="predicted"/>
<sequence>MENPLYLDEIIIIIMFNISRSLRVCGIVKHPFNEKLLLAATRKLEETLARYQLIRVPSRGFRKLQICRFV</sequence>
<accession>A0A816MM45</accession>
<name>A0A816MM45_BRANA</name>
<dbReference type="AlphaFoldDB" id="A0A816MM45"/>
<reference evidence="1" key="1">
    <citation type="submission" date="2021-01" db="EMBL/GenBank/DDBJ databases">
        <authorList>
            <consortium name="Genoscope - CEA"/>
            <person name="William W."/>
        </authorList>
    </citation>
    <scope>NUCLEOTIDE SEQUENCE</scope>
</reference>
<evidence type="ECO:0000313" key="1">
    <source>
        <dbReference type="EMBL" id="CAF2005326.1"/>
    </source>
</evidence>
<dbReference type="EMBL" id="HG994371">
    <property type="protein sequence ID" value="CAF2005326.1"/>
    <property type="molecule type" value="Genomic_DNA"/>
</dbReference>